<dbReference type="CDD" id="cd06261">
    <property type="entry name" value="TM_PBP2"/>
    <property type="match status" value="1"/>
</dbReference>
<comment type="caution">
    <text evidence="9">The sequence shown here is derived from an EMBL/GenBank/DDBJ whole genome shotgun (WGS) entry which is preliminary data.</text>
</comment>
<evidence type="ECO:0000256" key="1">
    <source>
        <dbReference type="ARBA" id="ARBA00004651"/>
    </source>
</evidence>
<keyword evidence="6 7" id="KW-0472">Membrane</keyword>
<sequence>MRRRATRLGWPAARLLALRALGTLAVLVVLSILIFALLYLAPGDVVKNLLGNRPATPEAVAAIRAQYHLDESPLDQYLRWLGGFVHGDFGQSVRLQVPVSEAISQRLGITALLCGFAFVLAMVVSIPLGVLSAVRAGGWIDRSASALAVVGLSAPTFALGLLLLTVFAYLVPILPVYGVGDGGLDTVLHLTLPAITLALGLGAIVVKLTRTAMLRELETDYVTSARARGLSEATVLRLALRNAAIPITTGAGLLLTFLVGGTVLAETTFALPGLGTLLRDSVLFKDIAVVQSLTLLVACVITAISLLVDLAYLLLDPRVRQSGIPA</sequence>
<dbReference type="InterPro" id="IPR035906">
    <property type="entry name" value="MetI-like_sf"/>
</dbReference>
<dbReference type="PANTHER" id="PTHR43163:SF6">
    <property type="entry name" value="DIPEPTIDE TRANSPORT SYSTEM PERMEASE PROTEIN DPPB-RELATED"/>
    <property type="match status" value="1"/>
</dbReference>
<evidence type="ECO:0000256" key="7">
    <source>
        <dbReference type="RuleBase" id="RU363032"/>
    </source>
</evidence>
<evidence type="ECO:0000313" key="10">
    <source>
        <dbReference type="Proteomes" id="UP001526201"/>
    </source>
</evidence>
<dbReference type="SUPFAM" id="SSF161098">
    <property type="entry name" value="MetI-like"/>
    <property type="match status" value="1"/>
</dbReference>
<comment type="subcellular location">
    <subcellularLocation>
        <location evidence="1 7">Cell membrane</location>
        <topology evidence="1 7">Multi-pass membrane protein</topology>
    </subcellularLocation>
</comment>
<feature type="transmembrane region" description="Helical" evidence="7">
    <location>
        <begin position="293"/>
        <end position="315"/>
    </location>
</feature>
<evidence type="ECO:0000256" key="6">
    <source>
        <dbReference type="ARBA" id="ARBA00023136"/>
    </source>
</evidence>
<proteinExistence type="inferred from homology"/>
<evidence type="ECO:0000256" key="2">
    <source>
        <dbReference type="ARBA" id="ARBA00022448"/>
    </source>
</evidence>
<dbReference type="InterPro" id="IPR045621">
    <property type="entry name" value="BPD_transp_1_N"/>
</dbReference>
<evidence type="ECO:0000256" key="4">
    <source>
        <dbReference type="ARBA" id="ARBA00022692"/>
    </source>
</evidence>
<feature type="domain" description="ABC transmembrane type-1" evidence="8">
    <location>
        <begin position="107"/>
        <end position="308"/>
    </location>
</feature>
<feature type="transmembrane region" description="Helical" evidence="7">
    <location>
        <begin position="107"/>
        <end position="134"/>
    </location>
</feature>
<dbReference type="PROSITE" id="PS50928">
    <property type="entry name" value="ABC_TM1"/>
    <property type="match status" value="1"/>
</dbReference>
<keyword evidence="10" id="KW-1185">Reference proteome</keyword>
<feature type="transmembrane region" description="Helical" evidence="7">
    <location>
        <begin position="146"/>
        <end position="174"/>
    </location>
</feature>
<dbReference type="Pfam" id="PF00528">
    <property type="entry name" value="BPD_transp_1"/>
    <property type="match status" value="1"/>
</dbReference>
<keyword evidence="3" id="KW-1003">Cell membrane</keyword>
<dbReference type="PANTHER" id="PTHR43163">
    <property type="entry name" value="DIPEPTIDE TRANSPORT SYSTEM PERMEASE PROTEIN DPPB-RELATED"/>
    <property type="match status" value="1"/>
</dbReference>
<evidence type="ECO:0000313" key="9">
    <source>
        <dbReference type="EMBL" id="MCV7227119.1"/>
    </source>
</evidence>
<dbReference type="Pfam" id="PF19300">
    <property type="entry name" value="BPD_transp_1_N"/>
    <property type="match status" value="1"/>
</dbReference>
<dbReference type="InterPro" id="IPR000515">
    <property type="entry name" value="MetI-like"/>
</dbReference>
<protein>
    <submittedName>
        <fullName evidence="9">ABC transporter permease</fullName>
    </submittedName>
</protein>
<feature type="transmembrane region" description="Helical" evidence="7">
    <location>
        <begin position="21"/>
        <end position="41"/>
    </location>
</feature>
<organism evidence="9 10">
    <name type="scientific">Mycolicibacterium komossense</name>
    <dbReference type="NCBI Taxonomy" id="1779"/>
    <lineage>
        <taxon>Bacteria</taxon>
        <taxon>Bacillati</taxon>
        <taxon>Actinomycetota</taxon>
        <taxon>Actinomycetes</taxon>
        <taxon>Mycobacteriales</taxon>
        <taxon>Mycobacteriaceae</taxon>
        <taxon>Mycolicibacterium</taxon>
    </lineage>
</organism>
<evidence type="ECO:0000256" key="3">
    <source>
        <dbReference type="ARBA" id="ARBA00022475"/>
    </source>
</evidence>
<keyword evidence="2 7" id="KW-0813">Transport</keyword>
<gene>
    <name evidence="9" type="ORF">H7J73_13875</name>
</gene>
<accession>A0ABT3CCD4</accession>
<keyword evidence="5 7" id="KW-1133">Transmembrane helix</keyword>
<dbReference type="Proteomes" id="UP001526201">
    <property type="component" value="Unassembled WGS sequence"/>
</dbReference>
<feature type="transmembrane region" description="Helical" evidence="7">
    <location>
        <begin position="186"/>
        <end position="206"/>
    </location>
</feature>
<reference evidence="9 10" key="1">
    <citation type="journal article" date="2022" name="BMC Genomics">
        <title>Comparative genome analysis of mycobacteria focusing on tRNA and non-coding RNA.</title>
        <authorList>
            <person name="Behra P.R.K."/>
            <person name="Pettersson B.M.F."/>
            <person name="Ramesh M."/>
            <person name="Das S."/>
            <person name="Dasgupta S."/>
            <person name="Kirsebom L.A."/>
        </authorList>
    </citation>
    <scope>NUCLEOTIDE SEQUENCE [LARGE SCALE GENOMIC DNA]</scope>
    <source>
        <strain evidence="9 10">DSM 44078</strain>
    </source>
</reference>
<name>A0ABT3CCD4_9MYCO</name>
<keyword evidence="4 7" id="KW-0812">Transmembrane</keyword>
<evidence type="ECO:0000256" key="5">
    <source>
        <dbReference type="ARBA" id="ARBA00022989"/>
    </source>
</evidence>
<evidence type="ECO:0000259" key="8">
    <source>
        <dbReference type="PROSITE" id="PS50928"/>
    </source>
</evidence>
<comment type="similarity">
    <text evidence="7">Belongs to the binding-protein-dependent transport system permease family.</text>
</comment>
<dbReference type="EMBL" id="JACKTY010000029">
    <property type="protein sequence ID" value="MCV7227119.1"/>
    <property type="molecule type" value="Genomic_DNA"/>
</dbReference>
<dbReference type="Gene3D" id="1.10.3720.10">
    <property type="entry name" value="MetI-like"/>
    <property type="match status" value="1"/>
</dbReference>
<feature type="transmembrane region" description="Helical" evidence="7">
    <location>
        <begin position="251"/>
        <end position="273"/>
    </location>
</feature>